<dbReference type="SUPFAM" id="SSF57840">
    <property type="entry name" value="Ribosomal protein L36"/>
    <property type="match status" value="1"/>
</dbReference>
<keyword evidence="3 4" id="KW-0687">Ribonucleoprotein</keyword>
<dbReference type="OrthoDB" id="10265903at2759"/>
<dbReference type="GO" id="GO:0006412">
    <property type="term" value="P:translation"/>
    <property type="evidence" value="ECO:0007669"/>
    <property type="project" value="InterPro"/>
</dbReference>
<dbReference type="Proteomes" id="UP001140510">
    <property type="component" value="Unassembled WGS sequence"/>
</dbReference>
<dbReference type="Pfam" id="PF00444">
    <property type="entry name" value="Ribosomal_L36"/>
    <property type="match status" value="1"/>
</dbReference>
<sequence>MVSKPETVISFEMVSYAHKIATKADIHKFWLLEKCLLQRLYVVANPCIMTKQHFPLRASSLIIKVTAQHRSIATRLFQSLTVKMLARTLLAPMRRTLFALRTPARSIHTCTSTRPTLSCASPMHSLTSAFSWLRTRTAQGQTASQTSSLVQQTRGMKVRSSVKKLCDGCKSVRRKKGRYVYIICSKNPKHKQR</sequence>
<dbReference type="EMBL" id="JAPEVA010000001">
    <property type="protein sequence ID" value="KAJ4413179.1"/>
    <property type="molecule type" value="Genomic_DNA"/>
</dbReference>
<dbReference type="InterPro" id="IPR052010">
    <property type="entry name" value="Ribosomal_LSU_bL36"/>
</dbReference>
<dbReference type="GO" id="GO:1990904">
    <property type="term" value="C:ribonucleoprotein complex"/>
    <property type="evidence" value="ECO:0007669"/>
    <property type="project" value="UniProtKB-KW"/>
</dbReference>
<gene>
    <name evidence="5" type="ORF">N0V91_000153</name>
</gene>
<organism evidence="5 6">
    <name type="scientific">Didymella pomorum</name>
    <dbReference type="NCBI Taxonomy" id="749634"/>
    <lineage>
        <taxon>Eukaryota</taxon>
        <taxon>Fungi</taxon>
        <taxon>Dikarya</taxon>
        <taxon>Ascomycota</taxon>
        <taxon>Pezizomycotina</taxon>
        <taxon>Dothideomycetes</taxon>
        <taxon>Pleosporomycetidae</taxon>
        <taxon>Pleosporales</taxon>
        <taxon>Pleosporineae</taxon>
        <taxon>Didymellaceae</taxon>
        <taxon>Didymella</taxon>
    </lineage>
</organism>
<dbReference type="InterPro" id="IPR035977">
    <property type="entry name" value="Ribosomal_bL36_sp"/>
</dbReference>
<dbReference type="AlphaFoldDB" id="A0A9W8ZN39"/>
<comment type="caution">
    <text evidence="5">The sequence shown here is derived from an EMBL/GenBank/DDBJ whole genome shotgun (WGS) entry which is preliminary data.</text>
</comment>
<proteinExistence type="inferred from homology"/>
<name>A0A9W8ZN39_9PLEO</name>
<evidence type="ECO:0000256" key="1">
    <source>
        <dbReference type="ARBA" id="ARBA00007645"/>
    </source>
</evidence>
<evidence type="ECO:0000313" key="5">
    <source>
        <dbReference type="EMBL" id="KAJ4413179.1"/>
    </source>
</evidence>
<evidence type="ECO:0000256" key="4">
    <source>
        <dbReference type="RuleBase" id="RU000570"/>
    </source>
</evidence>
<comment type="similarity">
    <text evidence="1 4">Belongs to the bacterial ribosomal protein bL36 family.</text>
</comment>
<accession>A0A9W8ZN39</accession>
<keyword evidence="2 4" id="KW-0689">Ribosomal protein</keyword>
<dbReference type="InterPro" id="IPR000473">
    <property type="entry name" value="Ribosomal_bL36"/>
</dbReference>
<dbReference type="PANTHER" id="PTHR18804">
    <property type="entry name" value="RIBOSOMAL PROTEIN"/>
    <property type="match status" value="1"/>
</dbReference>
<keyword evidence="6" id="KW-1185">Reference proteome</keyword>
<evidence type="ECO:0000256" key="2">
    <source>
        <dbReference type="ARBA" id="ARBA00022980"/>
    </source>
</evidence>
<protein>
    <recommendedName>
        <fullName evidence="4">Ribosomal protein</fullName>
    </recommendedName>
</protein>
<reference evidence="5" key="1">
    <citation type="submission" date="2022-10" db="EMBL/GenBank/DDBJ databases">
        <title>Tapping the CABI collections for fungal endophytes: first genome assemblies for Collariella, Neodidymelliopsis, Ascochyta clinopodiicola, Didymella pomorum, Didymosphaeria variabile, Neocosmospora piperis and Neocucurbitaria cava.</title>
        <authorList>
            <person name="Hill R."/>
        </authorList>
    </citation>
    <scope>NUCLEOTIDE SEQUENCE</scope>
    <source>
        <strain evidence="5">IMI 355091</strain>
    </source>
</reference>
<dbReference type="NCBIfam" id="TIGR01022">
    <property type="entry name" value="rpmJ_bact"/>
    <property type="match status" value="1"/>
</dbReference>
<dbReference type="PANTHER" id="PTHR18804:SF16">
    <property type="entry name" value="RIBOSOMAL PROTEIN"/>
    <property type="match status" value="1"/>
</dbReference>
<evidence type="ECO:0000256" key="3">
    <source>
        <dbReference type="ARBA" id="ARBA00023274"/>
    </source>
</evidence>
<evidence type="ECO:0000313" key="6">
    <source>
        <dbReference type="Proteomes" id="UP001140510"/>
    </source>
</evidence>
<dbReference type="GO" id="GO:0005840">
    <property type="term" value="C:ribosome"/>
    <property type="evidence" value="ECO:0007669"/>
    <property type="project" value="UniProtKB-KW"/>
</dbReference>
<dbReference type="GO" id="GO:0003735">
    <property type="term" value="F:structural constituent of ribosome"/>
    <property type="evidence" value="ECO:0007669"/>
    <property type="project" value="InterPro"/>
</dbReference>